<keyword evidence="3" id="KW-1185">Reference proteome</keyword>
<dbReference type="SUPFAM" id="SSF47336">
    <property type="entry name" value="ACP-like"/>
    <property type="match status" value="1"/>
</dbReference>
<dbReference type="InterPro" id="IPR036736">
    <property type="entry name" value="ACP-like_sf"/>
</dbReference>
<evidence type="ECO:0000313" key="2">
    <source>
        <dbReference type="EMBL" id="MBO0357996.1"/>
    </source>
</evidence>
<dbReference type="InterPro" id="IPR009081">
    <property type="entry name" value="PP-bd_ACP"/>
</dbReference>
<comment type="caution">
    <text evidence="2">The sequence shown here is derived from an EMBL/GenBank/DDBJ whole genome shotgun (WGS) entry which is preliminary data.</text>
</comment>
<organism evidence="2 3">
    <name type="scientific">Hymenobacter telluris</name>
    <dbReference type="NCBI Taxonomy" id="2816474"/>
    <lineage>
        <taxon>Bacteria</taxon>
        <taxon>Pseudomonadati</taxon>
        <taxon>Bacteroidota</taxon>
        <taxon>Cytophagia</taxon>
        <taxon>Cytophagales</taxon>
        <taxon>Hymenobacteraceae</taxon>
        <taxon>Hymenobacter</taxon>
    </lineage>
</organism>
<dbReference type="EMBL" id="JAFLQZ010000004">
    <property type="protein sequence ID" value="MBO0357996.1"/>
    <property type="molecule type" value="Genomic_DNA"/>
</dbReference>
<feature type="domain" description="Carrier" evidence="1">
    <location>
        <begin position="16"/>
        <end position="78"/>
    </location>
</feature>
<protein>
    <submittedName>
        <fullName evidence="2">Acyl carrier protein</fullName>
    </submittedName>
</protein>
<dbReference type="Gene3D" id="1.10.1200.10">
    <property type="entry name" value="ACP-like"/>
    <property type="match status" value="1"/>
</dbReference>
<dbReference type="RefSeq" id="WP_206983873.1">
    <property type="nucleotide sequence ID" value="NZ_JAFLQZ010000004.1"/>
</dbReference>
<evidence type="ECO:0000259" key="1">
    <source>
        <dbReference type="Pfam" id="PF00550"/>
    </source>
</evidence>
<dbReference type="AlphaFoldDB" id="A0A939EVW3"/>
<accession>A0A939EVW3</accession>
<evidence type="ECO:0000313" key="3">
    <source>
        <dbReference type="Proteomes" id="UP000664144"/>
    </source>
</evidence>
<dbReference type="Proteomes" id="UP000664144">
    <property type="component" value="Unassembled WGS sequence"/>
</dbReference>
<sequence>MLSQSYLLDAPAGLAQKVRRIISQRKHINPRRLRFAATLGELDFDQLDVVDIILELERRFHLTIPDEVPLRTVGDFVSCVAAQHGGSQRPVA</sequence>
<proteinExistence type="predicted"/>
<dbReference type="Pfam" id="PF00550">
    <property type="entry name" value="PP-binding"/>
    <property type="match status" value="1"/>
</dbReference>
<reference evidence="2" key="1">
    <citation type="submission" date="2021-03" db="EMBL/GenBank/DDBJ databases">
        <authorList>
            <person name="Kim M.K."/>
        </authorList>
    </citation>
    <scope>NUCLEOTIDE SEQUENCE</scope>
    <source>
        <strain evidence="2">BT186</strain>
    </source>
</reference>
<name>A0A939EVW3_9BACT</name>
<gene>
    <name evidence="2" type="ORF">J0X19_08575</name>
</gene>